<sequence>MKAMSTLFQLYGMDIFSALIARMAPHANRELAQVHQLLYNLFMFGYMPEQTRLKVIPNRDKIKDTLERGIIAIEITSNEVNVTFTQLRLPICRLVFDNLFI</sequence>
<reference evidence="1 2" key="1">
    <citation type="submission" date="2024-04" db="EMBL/GenBank/DDBJ databases">
        <title>Tritrichomonas musculus Genome.</title>
        <authorList>
            <person name="Alves-Ferreira E."/>
            <person name="Grigg M."/>
            <person name="Lorenzi H."/>
            <person name="Galac M."/>
        </authorList>
    </citation>
    <scope>NUCLEOTIDE SEQUENCE [LARGE SCALE GENOMIC DNA]</scope>
    <source>
        <strain evidence="1 2">EAF2021</strain>
    </source>
</reference>
<name>A0ABR2IPB8_9EUKA</name>
<dbReference type="Proteomes" id="UP001470230">
    <property type="component" value="Unassembled WGS sequence"/>
</dbReference>
<evidence type="ECO:0000313" key="2">
    <source>
        <dbReference type="Proteomes" id="UP001470230"/>
    </source>
</evidence>
<protein>
    <submittedName>
        <fullName evidence="1">Uncharacterized protein</fullName>
    </submittedName>
</protein>
<comment type="caution">
    <text evidence="1">The sequence shown here is derived from an EMBL/GenBank/DDBJ whole genome shotgun (WGS) entry which is preliminary data.</text>
</comment>
<evidence type="ECO:0000313" key="1">
    <source>
        <dbReference type="EMBL" id="KAK8865294.1"/>
    </source>
</evidence>
<keyword evidence="2" id="KW-1185">Reference proteome</keyword>
<accession>A0ABR2IPB8</accession>
<dbReference type="EMBL" id="JAPFFF010000016">
    <property type="protein sequence ID" value="KAK8865294.1"/>
    <property type="molecule type" value="Genomic_DNA"/>
</dbReference>
<proteinExistence type="predicted"/>
<organism evidence="1 2">
    <name type="scientific">Tritrichomonas musculus</name>
    <dbReference type="NCBI Taxonomy" id="1915356"/>
    <lineage>
        <taxon>Eukaryota</taxon>
        <taxon>Metamonada</taxon>
        <taxon>Parabasalia</taxon>
        <taxon>Tritrichomonadida</taxon>
        <taxon>Tritrichomonadidae</taxon>
        <taxon>Tritrichomonas</taxon>
    </lineage>
</organism>
<gene>
    <name evidence="1" type="ORF">M9Y10_010834</name>
</gene>